<sequence>MHSSSVTMSSYLNRPLNHQEPRGVNSSVSTTSISEAACSTPASCPIVHSNVVMQYRAQRGIFRYHSDVKRAVALWLLHDANIYSFNSQLGISNLFAKMFPDKCHCPRNTA</sequence>
<proteinExistence type="predicted"/>
<dbReference type="Proteomes" id="UP001159363">
    <property type="component" value="Chromosome 2"/>
</dbReference>
<evidence type="ECO:0000313" key="1">
    <source>
        <dbReference type="EMBL" id="KAJ8893906.1"/>
    </source>
</evidence>
<name>A0ABQ9IB79_9NEOP</name>
<comment type="caution">
    <text evidence="1">The sequence shown here is derived from an EMBL/GenBank/DDBJ whole genome shotgun (WGS) entry which is preliminary data.</text>
</comment>
<evidence type="ECO:0000313" key="2">
    <source>
        <dbReference type="Proteomes" id="UP001159363"/>
    </source>
</evidence>
<keyword evidence="2" id="KW-1185">Reference proteome</keyword>
<dbReference type="EMBL" id="JARBHB010000002">
    <property type="protein sequence ID" value="KAJ8893906.1"/>
    <property type="molecule type" value="Genomic_DNA"/>
</dbReference>
<accession>A0ABQ9IB79</accession>
<organism evidence="1 2">
    <name type="scientific">Dryococelus australis</name>
    <dbReference type="NCBI Taxonomy" id="614101"/>
    <lineage>
        <taxon>Eukaryota</taxon>
        <taxon>Metazoa</taxon>
        <taxon>Ecdysozoa</taxon>
        <taxon>Arthropoda</taxon>
        <taxon>Hexapoda</taxon>
        <taxon>Insecta</taxon>
        <taxon>Pterygota</taxon>
        <taxon>Neoptera</taxon>
        <taxon>Polyneoptera</taxon>
        <taxon>Phasmatodea</taxon>
        <taxon>Verophasmatodea</taxon>
        <taxon>Anareolatae</taxon>
        <taxon>Phasmatidae</taxon>
        <taxon>Eurycanthinae</taxon>
        <taxon>Dryococelus</taxon>
    </lineage>
</organism>
<protein>
    <submittedName>
        <fullName evidence="1">Uncharacterized protein</fullName>
    </submittedName>
</protein>
<reference evidence="1 2" key="1">
    <citation type="submission" date="2023-02" db="EMBL/GenBank/DDBJ databases">
        <title>LHISI_Scaffold_Assembly.</title>
        <authorList>
            <person name="Stuart O.P."/>
            <person name="Cleave R."/>
            <person name="Magrath M.J.L."/>
            <person name="Mikheyev A.S."/>
        </authorList>
    </citation>
    <scope>NUCLEOTIDE SEQUENCE [LARGE SCALE GENOMIC DNA]</scope>
    <source>
        <strain evidence="1">Daus_M_001</strain>
        <tissue evidence="1">Leg muscle</tissue>
    </source>
</reference>
<gene>
    <name evidence="1" type="ORF">PR048_006507</name>
</gene>